<dbReference type="Proteomes" id="UP000054097">
    <property type="component" value="Unassembled WGS sequence"/>
</dbReference>
<evidence type="ECO:0000256" key="1">
    <source>
        <dbReference type="ARBA" id="ARBA00004123"/>
    </source>
</evidence>
<accession>A0A0C2X0A0</accession>
<proteinExistence type="predicted"/>
<dbReference type="EMBL" id="KN824281">
    <property type="protein sequence ID" value="KIM31723.1"/>
    <property type="molecule type" value="Genomic_DNA"/>
</dbReference>
<dbReference type="GO" id="GO:0006355">
    <property type="term" value="P:regulation of DNA-templated transcription"/>
    <property type="evidence" value="ECO:0007669"/>
    <property type="project" value="InterPro"/>
</dbReference>
<sequence length="135" mass="15752">MAKTVPYRSTVPIILGKVHAHIFLDDVKRRLESHPGVFKSLLLVLDMFYKDREIKSFLARISRLLFPFPEVLDEIRKWLPPGSSLEYKSDNCILIKHGSFTRSPFYRRLVVAHVKNLRVLLGNHVHLFLGRHFSC</sequence>
<dbReference type="HOGENOM" id="CLU_1887036_0_0_1"/>
<evidence type="ECO:0000256" key="2">
    <source>
        <dbReference type="ARBA" id="ARBA00023242"/>
    </source>
</evidence>
<evidence type="ECO:0000313" key="5">
    <source>
        <dbReference type="Proteomes" id="UP000054097"/>
    </source>
</evidence>
<name>A0A0C2X0A0_SERVB</name>
<reference evidence="4 5" key="1">
    <citation type="submission" date="2014-04" db="EMBL/GenBank/DDBJ databases">
        <authorList>
            <consortium name="DOE Joint Genome Institute"/>
            <person name="Kuo A."/>
            <person name="Zuccaro A."/>
            <person name="Kohler A."/>
            <person name="Nagy L.G."/>
            <person name="Floudas D."/>
            <person name="Copeland A."/>
            <person name="Barry K.W."/>
            <person name="Cichocki N."/>
            <person name="Veneault-Fourrey C."/>
            <person name="LaButti K."/>
            <person name="Lindquist E.A."/>
            <person name="Lipzen A."/>
            <person name="Lundell T."/>
            <person name="Morin E."/>
            <person name="Murat C."/>
            <person name="Sun H."/>
            <person name="Tunlid A."/>
            <person name="Henrissat B."/>
            <person name="Grigoriev I.V."/>
            <person name="Hibbett D.S."/>
            <person name="Martin F."/>
            <person name="Nordberg H.P."/>
            <person name="Cantor M.N."/>
            <person name="Hua S.X."/>
        </authorList>
    </citation>
    <scope>NUCLEOTIDE SEQUENCE [LARGE SCALE GENOMIC DNA]</scope>
    <source>
        <strain evidence="4 5">MAFF 305830</strain>
    </source>
</reference>
<organism evidence="4 5">
    <name type="scientific">Serendipita vermifera MAFF 305830</name>
    <dbReference type="NCBI Taxonomy" id="933852"/>
    <lineage>
        <taxon>Eukaryota</taxon>
        <taxon>Fungi</taxon>
        <taxon>Dikarya</taxon>
        <taxon>Basidiomycota</taxon>
        <taxon>Agaricomycotina</taxon>
        <taxon>Agaricomycetes</taxon>
        <taxon>Sebacinales</taxon>
        <taxon>Serendipitaceae</taxon>
        <taxon>Serendipita</taxon>
    </lineage>
</organism>
<comment type="subcellular location">
    <subcellularLocation>
        <location evidence="1 3">Nucleus</location>
    </subcellularLocation>
</comment>
<dbReference type="InterPro" id="IPR036600">
    <property type="entry name" value="PAH_sf"/>
</dbReference>
<dbReference type="PROSITE" id="PS51477">
    <property type="entry name" value="PAH"/>
    <property type="match status" value="1"/>
</dbReference>
<dbReference type="OrthoDB" id="10521330at2759"/>
<dbReference type="SUPFAM" id="SSF47762">
    <property type="entry name" value="PAH2 domain"/>
    <property type="match status" value="1"/>
</dbReference>
<dbReference type="GO" id="GO:0005634">
    <property type="term" value="C:nucleus"/>
    <property type="evidence" value="ECO:0007669"/>
    <property type="project" value="UniProtKB-SubCell"/>
</dbReference>
<dbReference type="AlphaFoldDB" id="A0A0C2X0A0"/>
<gene>
    <name evidence="4" type="ORF">M408DRAFT_64058</name>
</gene>
<reference evidence="5" key="2">
    <citation type="submission" date="2015-01" db="EMBL/GenBank/DDBJ databases">
        <title>Evolutionary Origins and Diversification of the Mycorrhizal Mutualists.</title>
        <authorList>
            <consortium name="DOE Joint Genome Institute"/>
            <consortium name="Mycorrhizal Genomics Consortium"/>
            <person name="Kohler A."/>
            <person name="Kuo A."/>
            <person name="Nagy L.G."/>
            <person name="Floudas D."/>
            <person name="Copeland A."/>
            <person name="Barry K.W."/>
            <person name="Cichocki N."/>
            <person name="Veneault-Fourrey C."/>
            <person name="LaButti K."/>
            <person name="Lindquist E.A."/>
            <person name="Lipzen A."/>
            <person name="Lundell T."/>
            <person name="Morin E."/>
            <person name="Murat C."/>
            <person name="Riley R."/>
            <person name="Ohm R."/>
            <person name="Sun H."/>
            <person name="Tunlid A."/>
            <person name="Henrissat B."/>
            <person name="Grigoriev I.V."/>
            <person name="Hibbett D.S."/>
            <person name="Martin F."/>
        </authorList>
    </citation>
    <scope>NUCLEOTIDE SEQUENCE [LARGE SCALE GENOMIC DNA]</scope>
    <source>
        <strain evidence="5">MAFF 305830</strain>
    </source>
</reference>
<dbReference type="Gene3D" id="1.20.1160.11">
    <property type="entry name" value="Paired amphipathic helix"/>
    <property type="match status" value="1"/>
</dbReference>
<evidence type="ECO:0000256" key="3">
    <source>
        <dbReference type="PROSITE-ProRule" id="PRU00810"/>
    </source>
</evidence>
<dbReference type="InterPro" id="IPR003822">
    <property type="entry name" value="PAH"/>
</dbReference>
<keyword evidence="2 3" id="KW-0539">Nucleus</keyword>
<keyword evidence="5" id="KW-1185">Reference proteome</keyword>
<evidence type="ECO:0000313" key="4">
    <source>
        <dbReference type="EMBL" id="KIM31723.1"/>
    </source>
</evidence>
<protein>
    <submittedName>
        <fullName evidence="4">Uncharacterized protein</fullName>
    </submittedName>
</protein>